<proteinExistence type="predicted"/>
<keyword evidence="3" id="KW-1185">Reference proteome</keyword>
<keyword evidence="1" id="KW-0812">Transmembrane</keyword>
<evidence type="ECO:0000256" key="1">
    <source>
        <dbReference type="SAM" id="Phobius"/>
    </source>
</evidence>
<comment type="caution">
    <text evidence="2">The sequence shown here is derived from an EMBL/GenBank/DDBJ whole genome shotgun (WGS) entry which is preliminary data.</text>
</comment>
<evidence type="ECO:0000313" key="2">
    <source>
        <dbReference type="EMBL" id="MBS9522940.1"/>
    </source>
</evidence>
<feature type="transmembrane region" description="Helical" evidence="1">
    <location>
        <begin position="133"/>
        <end position="152"/>
    </location>
</feature>
<keyword evidence="1" id="KW-1133">Transmembrane helix</keyword>
<dbReference type="EMBL" id="JAHCMY010000001">
    <property type="protein sequence ID" value="MBS9522940.1"/>
    <property type="molecule type" value="Genomic_DNA"/>
</dbReference>
<dbReference type="AlphaFoldDB" id="A0AAP2CFS2"/>
<protein>
    <submittedName>
        <fullName evidence="2">DUF962 domain-containing protein</fullName>
    </submittedName>
</protein>
<organism evidence="2 3">
    <name type="scientific">Litoribacter ruber</name>
    <dbReference type="NCBI Taxonomy" id="702568"/>
    <lineage>
        <taxon>Bacteria</taxon>
        <taxon>Pseudomonadati</taxon>
        <taxon>Bacteroidota</taxon>
        <taxon>Cytophagia</taxon>
        <taxon>Cytophagales</taxon>
        <taxon>Cyclobacteriaceae</taxon>
        <taxon>Litoribacter</taxon>
    </lineage>
</organism>
<gene>
    <name evidence="2" type="ORF">KI659_02820</name>
</gene>
<name>A0AAP2CFS2_9BACT</name>
<sequence>MRKIDELLAEYGVSHQNPTNKTIHWVCVPAIFFSIVGLVFSIPQGPLENLQPLLGNFANWATLVLAIVLIYYALLSPPLALGMFLFSAICLAVANLISILSPVPLWAVSLIIFILAWIFQFYGHKIEGKKPSFIKDVQFLLIGPAWLMHFIYKRFGFAY</sequence>
<dbReference type="GO" id="GO:0046521">
    <property type="term" value="P:sphingoid catabolic process"/>
    <property type="evidence" value="ECO:0007669"/>
    <property type="project" value="TreeGrafter"/>
</dbReference>
<dbReference type="InterPro" id="IPR009305">
    <property type="entry name" value="Mpo1-like"/>
</dbReference>
<accession>A0AAP2CFS2</accession>
<keyword evidence="1" id="KW-0472">Membrane</keyword>
<dbReference type="PANTHER" id="PTHR28026">
    <property type="entry name" value="DUF962 DOMAIN PROTEIN (AFU_ORTHOLOGUE AFUA_8G05310)"/>
    <property type="match status" value="1"/>
</dbReference>
<feature type="transmembrane region" description="Helical" evidence="1">
    <location>
        <begin position="103"/>
        <end position="121"/>
    </location>
</feature>
<evidence type="ECO:0000313" key="3">
    <source>
        <dbReference type="Proteomes" id="UP001319104"/>
    </source>
</evidence>
<dbReference type="Proteomes" id="UP001319104">
    <property type="component" value="Unassembled WGS sequence"/>
</dbReference>
<feature type="transmembrane region" description="Helical" evidence="1">
    <location>
        <begin position="23"/>
        <end position="42"/>
    </location>
</feature>
<reference evidence="2 3" key="1">
    <citation type="submission" date="2021-05" db="EMBL/GenBank/DDBJ databases">
        <authorList>
            <person name="Zhang Z.D."/>
            <person name="Osman G."/>
        </authorList>
    </citation>
    <scope>NUCLEOTIDE SEQUENCE [LARGE SCALE GENOMIC DNA]</scope>
    <source>
        <strain evidence="2 3">KCTC 32217</strain>
    </source>
</reference>
<dbReference type="Pfam" id="PF06127">
    <property type="entry name" value="Mpo1-like"/>
    <property type="match status" value="1"/>
</dbReference>
<dbReference type="GO" id="GO:0016020">
    <property type="term" value="C:membrane"/>
    <property type="evidence" value="ECO:0007669"/>
    <property type="project" value="GOC"/>
</dbReference>
<dbReference type="PANTHER" id="PTHR28026:SF9">
    <property type="entry name" value="2-HYDROXY-PALMITIC ACID DIOXYGENASE MPO1"/>
    <property type="match status" value="1"/>
</dbReference>
<dbReference type="RefSeq" id="WP_213943811.1">
    <property type="nucleotide sequence ID" value="NZ_JAHCMY010000001.1"/>
</dbReference>